<dbReference type="InterPro" id="IPR052956">
    <property type="entry name" value="Mesenchyme-surface_protein"/>
</dbReference>
<keyword evidence="4" id="KW-1185">Reference proteome</keyword>
<dbReference type="AlphaFoldDB" id="A0A285UCA2"/>
<proteinExistence type="predicted"/>
<dbReference type="Proteomes" id="UP000219167">
    <property type="component" value="Unassembled WGS sequence"/>
</dbReference>
<dbReference type="SUPFAM" id="SSF75011">
    <property type="entry name" value="3-carboxy-cis,cis-mucoante lactonizing enzyme"/>
    <property type="match status" value="1"/>
</dbReference>
<sequence>MKSHSLVAGLAAALAASVAPAAHAEQVFNRIASFAVVDNLPDGVDRKAPTSSEIIAATGDGNTLVYSDSPLKAIGFIDITDARAPKAGGTVSFEGEPTSVAVVGGKALVAVNTRESYVKPSGILATVDIASRKIDATCDLGGQPDSIAINKDATLAAIAIENERDEDVNDGALPQMPAGELVIVSLKDGAPDCASTKHVALTGLAEIAPEDPEPEFVSFNSRDEIVVTLQENNHIVIVDGKSGTVKSHFSAGTVDLKNIDTKKDGVVSFAGKKDAQKREPDAVKWLDDDRVVMANEGDWEGGSRGFTIFDQSGKMLYESGSSFEHAIASIGHYPDKRNSKGVEPEGLEAAKFGDDNLFFVLSERASIVGVYKDTGGEPELLQLLPSGVGPEGAVAIPGRNLFVTANETDLVEDGGPRSHVMIYERGEGTPAYPQIRSADKDGLPVGFGALSALAAAKDEPGKLFAVSDSFYSSDPAIFTIDATQTPALITDKLTITRDGAPAQKLDLEGIANDGEGGFWLASEGNADKLYAHAIINVNKKGEIKKEIAIPAELRAGETRFGFEGVTTVGEGDDMVLWMAVQREWKDDEKGFVKLVSYKPSTEEWGAVRYPLEKADGGWVGLSEITVNGDYAYIVERDNLVGKDAKLKKLYRVALADLKPAKLGGELSVVKKEEVRDLIPDLKALNGYVVDKVEGFTIDAAGNGYVVTDNDGVDGSSGETLFFGVGPVNAM</sequence>
<dbReference type="EMBL" id="OBQD01000006">
    <property type="protein sequence ID" value="SOC39544.1"/>
    <property type="molecule type" value="Genomic_DNA"/>
</dbReference>
<organism evidence="3 4">
    <name type="scientific">Rhizobium subbaraonis</name>
    <dbReference type="NCBI Taxonomy" id="908946"/>
    <lineage>
        <taxon>Bacteria</taxon>
        <taxon>Pseudomonadati</taxon>
        <taxon>Pseudomonadota</taxon>
        <taxon>Alphaproteobacteria</taxon>
        <taxon>Hyphomicrobiales</taxon>
        <taxon>Rhizobiaceae</taxon>
        <taxon>Rhizobium/Agrobacterium group</taxon>
        <taxon>Rhizobium</taxon>
    </lineage>
</organism>
<reference evidence="3 4" key="1">
    <citation type="submission" date="2017-08" db="EMBL/GenBank/DDBJ databases">
        <authorList>
            <person name="de Groot N.N."/>
        </authorList>
    </citation>
    <scope>NUCLEOTIDE SEQUENCE [LARGE SCALE GENOMIC DNA]</scope>
    <source>
        <strain evidence="3 4">JC85</strain>
    </source>
</reference>
<dbReference type="InterPro" id="IPR027372">
    <property type="entry name" value="Phytase-like_dom"/>
</dbReference>
<dbReference type="PANTHER" id="PTHR46928">
    <property type="entry name" value="MESENCHYME-SPECIFIC CELL SURFACE GLYCOPROTEIN"/>
    <property type="match status" value="1"/>
</dbReference>
<evidence type="ECO:0000259" key="2">
    <source>
        <dbReference type="Pfam" id="PF13449"/>
    </source>
</evidence>
<dbReference type="RefSeq" id="WP_097138902.1">
    <property type="nucleotide sequence ID" value="NZ_OBQD01000006.1"/>
</dbReference>
<protein>
    <submittedName>
        <fullName evidence="3">Phytase-like protein with esterase activity</fullName>
    </submittedName>
</protein>
<feature type="domain" description="Phytase-like" evidence="2">
    <location>
        <begin position="446"/>
        <end position="710"/>
    </location>
</feature>
<evidence type="ECO:0000313" key="3">
    <source>
        <dbReference type="EMBL" id="SOC39544.1"/>
    </source>
</evidence>
<evidence type="ECO:0000313" key="4">
    <source>
        <dbReference type="Proteomes" id="UP000219167"/>
    </source>
</evidence>
<dbReference type="OrthoDB" id="9803927at2"/>
<dbReference type="InterPro" id="IPR015943">
    <property type="entry name" value="WD40/YVTN_repeat-like_dom_sf"/>
</dbReference>
<name>A0A285UCA2_9HYPH</name>
<dbReference type="Gene3D" id="2.130.10.10">
    <property type="entry name" value="YVTN repeat-like/Quinoprotein amine dehydrogenase"/>
    <property type="match status" value="1"/>
</dbReference>
<evidence type="ECO:0000256" key="1">
    <source>
        <dbReference type="SAM" id="SignalP"/>
    </source>
</evidence>
<feature type="signal peptide" evidence="1">
    <location>
        <begin position="1"/>
        <end position="24"/>
    </location>
</feature>
<gene>
    <name evidence="3" type="ORF">SAMN05892877_10661</name>
</gene>
<keyword evidence="1" id="KW-0732">Signal</keyword>
<dbReference type="Pfam" id="PF13449">
    <property type="entry name" value="Phytase-like"/>
    <property type="match status" value="1"/>
</dbReference>
<dbReference type="PANTHER" id="PTHR46928:SF1">
    <property type="entry name" value="MESENCHYME-SPECIFIC CELL SURFACE GLYCOPROTEIN"/>
    <property type="match status" value="1"/>
</dbReference>
<feature type="chain" id="PRO_5012380047" evidence="1">
    <location>
        <begin position="25"/>
        <end position="730"/>
    </location>
</feature>
<accession>A0A285UCA2</accession>